<accession>A0ABZ2U767</accession>
<sequence>MMIGLIAAIVAALGFGDQTRPGWGSPRADAEAGQNSPLATAMSPHADADRQRGILSEGGRSFGRRSALVLPRLQHAVRFRRYRV</sequence>
<name>A0ABZ2U767_9ACTN</name>
<reference evidence="2 3" key="1">
    <citation type="journal article" date="2023" name="Virus Evol.">
        <title>Computational host range prediction-The good, the bad, and the ugly.</title>
        <authorList>
            <person name="Howell A.A."/>
            <person name="Versoza C.J."/>
            <person name="Pfeifer S.P."/>
        </authorList>
    </citation>
    <scope>NUCLEOTIDE SEQUENCE [LARGE SCALE GENOMIC DNA]</scope>
    <source>
        <strain evidence="2 3">1610/1b</strain>
    </source>
</reference>
<proteinExistence type="predicted"/>
<dbReference type="EMBL" id="CP136137">
    <property type="protein sequence ID" value="WYY08724.1"/>
    <property type="molecule type" value="Genomic_DNA"/>
</dbReference>
<feature type="region of interest" description="Disordered" evidence="1">
    <location>
        <begin position="18"/>
        <end position="49"/>
    </location>
</feature>
<keyword evidence="3" id="KW-1185">Reference proteome</keyword>
<dbReference type="Proteomes" id="UP001479933">
    <property type="component" value="Chromosome"/>
</dbReference>
<gene>
    <name evidence="2" type="ORF">RVF87_06605</name>
</gene>
<evidence type="ECO:0000256" key="1">
    <source>
        <dbReference type="SAM" id="MobiDB-lite"/>
    </source>
</evidence>
<evidence type="ECO:0000313" key="2">
    <source>
        <dbReference type="EMBL" id="WYY08724.1"/>
    </source>
</evidence>
<evidence type="ECO:0000313" key="3">
    <source>
        <dbReference type="Proteomes" id="UP001479933"/>
    </source>
</evidence>
<organism evidence="2 3">
    <name type="scientific">Gordonia hydrophobica</name>
    <dbReference type="NCBI Taxonomy" id="40516"/>
    <lineage>
        <taxon>Bacteria</taxon>
        <taxon>Bacillati</taxon>
        <taxon>Actinomycetota</taxon>
        <taxon>Actinomycetes</taxon>
        <taxon>Mycobacteriales</taxon>
        <taxon>Gordoniaceae</taxon>
        <taxon>Gordonia</taxon>
    </lineage>
</organism>
<dbReference type="RefSeq" id="WP_066170819.1">
    <property type="nucleotide sequence ID" value="NZ_CP136137.1"/>
</dbReference>
<protein>
    <submittedName>
        <fullName evidence="2">Uncharacterized protein</fullName>
    </submittedName>
</protein>